<dbReference type="Proteomes" id="UP000299084">
    <property type="component" value="Unassembled WGS sequence"/>
</dbReference>
<reference evidence="1 2" key="1">
    <citation type="journal article" date="2019" name="Mol. Ecol. Resour.">
        <title>Improving Illumina assemblies with Hi-C and long reads: an example with the North African dromedary.</title>
        <authorList>
            <person name="Elbers J.P."/>
            <person name="Rogers M.F."/>
            <person name="Perelman P.L."/>
            <person name="Proskuryakova A.A."/>
            <person name="Serdyukova N.A."/>
            <person name="Johnson W.E."/>
            <person name="Horin P."/>
            <person name="Corander J."/>
            <person name="Murphy D."/>
            <person name="Burger P.A."/>
        </authorList>
    </citation>
    <scope>NUCLEOTIDE SEQUENCE [LARGE SCALE GENOMIC DNA]</scope>
    <source>
        <strain evidence="1">Drom800</strain>
        <tissue evidence="1">Blood</tissue>
    </source>
</reference>
<evidence type="ECO:0000313" key="1">
    <source>
        <dbReference type="EMBL" id="KAB1281004.1"/>
    </source>
</evidence>
<dbReference type="AlphaFoldDB" id="A0A5N4ECI3"/>
<protein>
    <submittedName>
        <fullName evidence="1">Uncharacterized protein</fullName>
    </submittedName>
</protein>
<organism evidence="1 2">
    <name type="scientific">Camelus dromedarius</name>
    <name type="common">Dromedary</name>
    <name type="synonym">Arabian camel</name>
    <dbReference type="NCBI Taxonomy" id="9838"/>
    <lineage>
        <taxon>Eukaryota</taxon>
        <taxon>Metazoa</taxon>
        <taxon>Chordata</taxon>
        <taxon>Craniata</taxon>
        <taxon>Vertebrata</taxon>
        <taxon>Euteleostomi</taxon>
        <taxon>Mammalia</taxon>
        <taxon>Eutheria</taxon>
        <taxon>Laurasiatheria</taxon>
        <taxon>Artiodactyla</taxon>
        <taxon>Tylopoda</taxon>
        <taxon>Camelidae</taxon>
        <taxon>Camelus</taxon>
    </lineage>
</organism>
<evidence type="ECO:0000313" key="2">
    <source>
        <dbReference type="Proteomes" id="UP000299084"/>
    </source>
</evidence>
<proteinExistence type="predicted"/>
<sequence>MSWYPPPPKLPDGFLGLSIMAVSPDDSSLSSKLCELWTERLHLSATALSGAHFKVEHPTPTSRYRIEDVVALAPVTLWEATATDFA</sequence>
<comment type="caution">
    <text evidence="1">The sequence shown here is derived from an EMBL/GenBank/DDBJ whole genome shotgun (WGS) entry which is preliminary data.</text>
</comment>
<gene>
    <name evidence="1" type="ORF">Cadr_000004679</name>
</gene>
<accession>A0A5N4ECI3</accession>
<keyword evidence="2" id="KW-1185">Reference proteome</keyword>
<dbReference type="EMBL" id="JWIN03000003">
    <property type="protein sequence ID" value="KAB1281004.1"/>
    <property type="molecule type" value="Genomic_DNA"/>
</dbReference>
<name>A0A5N4ECI3_CAMDR</name>